<protein>
    <submittedName>
        <fullName evidence="1">Uncharacterized protein</fullName>
    </submittedName>
</protein>
<accession>A0A0K0GKH7</accession>
<organism evidence="1 2">
    <name type="scientific">Xanthomonas oryzae pv. oryzae (strain PXO99A)</name>
    <dbReference type="NCBI Taxonomy" id="360094"/>
    <lineage>
        <taxon>Bacteria</taxon>
        <taxon>Pseudomonadati</taxon>
        <taxon>Pseudomonadota</taxon>
        <taxon>Gammaproteobacteria</taxon>
        <taxon>Lysobacterales</taxon>
        <taxon>Lysobacteraceae</taxon>
        <taxon>Xanthomonas</taxon>
    </lineage>
</organism>
<dbReference type="HOGENOM" id="CLU_3298693_0_0_6"/>
<reference evidence="1 2" key="1">
    <citation type="journal article" date="2008" name="BMC Genomics">
        <title>Genome sequence and rapid evolution of the rice pathogen Xanthomonas oryzae pv. oryzae PXO99A.</title>
        <authorList>
            <person name="Salzberg S.L."/>
            <person name="Sommer D.D."/>
            <person name="Schatz M.C."/>
            <person name="Phillippy A.M."/>
            <person name="Rabinowicz P.D."/>
            <person name="Tsuge S."/>
            <person name="Furutani A."/>
            <person name="Ochiai H."/>
            <person name="Delcher A.L."/>
            <person name="Kelley D."/>
            <person name="Madupu R."/>
            <person name="Puiu D."/>
            <person name="Radune D."/>
            <person name="Shumway M."/>
            <person name="Trapnell C."/>
            <person name="Aparna G."/>
            <person name="Jha G."/>
            <person name="Pandey A."/>
            <person name="Patil P.B."/>
            <person name="Ishihara H."/>
            <person name="Meyer D.F."/>
            <person name="Szurek B."/>
            <person name="Verdier V."/>
            <person name="Koebnik R."/>
            <person name="Dow J.M."/>
            <person name="Ryan R.P."/>
            <person name="Hirata H."/>
            <person name="Tsuyumu S."/>
            <person name="Won Lee S."/>
            <person name="Seo Y.S."/>
            <person name="Sriariyanum M."/>
            <person name="Ronald P.C."/>
            <person name="Sonti R.V."/>
            <person name="Van Sluys M.A."/>
            <person name="Leach J.E."/>
            <person name="White F.F."/>
            <person name="Bogdanove A.J."/>
        </authorList>
    </citation>
    <scope>NUCLEOTIDE SEQUENCE [LARGE SCALE GENOMIC DNA]</scope>
    <source>
        <strain evidence="1 2">PXO99A</strain>
    </source>
</reference>
<dbReference type="Proteomes" id="UP000001740">
    <property type="component" value="Chromosome"/>
</dbReference>
<gene>
    <name evidence="1" type="ordered locus">PXO_05590</name>
</gene>
<name>A0A0K0GKH7_XANOP</name>
<dbReference type="KEGG" id="xop:PXO_05590"/>
<sequence length="40" mass="4327">MEEEIQRRRAMKSYARIGLKPNPLIGGDGLRSVSAGQALG</sequence>
<evidence type="ECO:0000313" key="2">
    <source>
        <dbReference type="Proteomes" id="UP000001740"/>
    </source>
</evidence>
<evidence type="ECO:0000313" key="1">
    <source>
        <dbReference type="EMBL" id="ACD58814.1"/>
    </source>
</evidence>
<proteinExistence type="predicted"/>
<dbReference type="EMBL" id="CP000967">
    <property type="protein sequence ID" value="ACD58814.1"/>
    <property type="molecule type" value="Genomic_DNA"/>
</dbReference>
<dbReference type="AlphaFoldDB" id="A0A0K0GKH7"/>